<evidence type="ECO:0000313" key="3">
    <source>
        <dbReference type="Proteomes" id="UP000037843"/>
    </source>
</evidence>
<dbReference type="AlphaFoldDB" id="A0A7V8LU80"/>
<dbReference type="OrthoDB" id="4763086at2"/>
<dbReference type="EMBL" id="LJFS01000001">
    <property type="protein sequence ID" value="KPG37713.1"/>
    <property type="molecule type" value="Genomic_DNA"/>
</dbReference>
<evidence type="ECO:0000313" key="1">
    <source>
        <dbReference type="EMBL" id="KPG18188.1"/>
    </source>
</evidence>
<keyword evidence="4" id="KW-1185">Reference proteome</keyword>
<organism evidence="1 3">
    <name type="scientific">Mycobacteroides immunogenum</name>
    <dbReference type="NCBI Taxonomy" id="83262"/>
    <lineage>
        <taxon>Bacteria</taxon>
        <taxon>Bacillati</taxon>
        <taxon>Actinomycetota</taxon>
        <taxon>Actinomycetes</taxon>
        <taxon>Mycobacteriales</taxon>
        <taxon>Mycobacteriaceae</taxon>
        <taxon>Mycobacteroides</taxon>
    </lineage>
</organism>
<dbReference type="GeneID" id="86583584"/>
<dbReference type="RefSeq" id="WP_043079377.1">
    <property type="nucleotide sequence ID" value="NZ_CP011530.1"/>
</dbReference>
<comment type="caution">
    <text evidence="1">The sequence shown here is derived from an EMBL/GenBank/DDBJ whole genome shotgun (WGS) entry which is preliminary data.</text>
</comment>
<evidence type="ECO:0008006" key="5">
    <source>
        <dbReference type="Google" id="ProtNLM"/>
    </source>
</evidence>
<accession>A0A7V8LU80</accession>
<evidence type="ECO:0000313" key="4">
    <source>
        <dbReference type="Proteomes" id="UP000037962"/>
    </source>
</evidence>
<name>A0A7V8LU80_9MYCO</name>
<dbReference type="EMBL" id="LJFO01000001">
    <property type="protein sequence ID" value="KPG18188.1"/>
    <property type="molecule type" value="Genomic_DNA"/>
</dbReference>
<dbReference type="KEGG" id="miz:BAB75_00045"/>
<dbReference type="Proteomes" id="UP000037962">
    <property type="component" value="Unassembled WGS sequence"/>
</dbReference>
<reference evidence="3 4" key="1">
    <citation type="submission" date="2015-09" db="EMBL/GenBank/DDBJ databases">
        <title>Genome Sequences of Mycobacterium immunogenum Isolates, Recuperated from a Chloraminated Drinking Water Distribution System Simulator Subjected to Episodes of Nitrification.</title>
        <authorList>
            <person name="Gomez-Alvarez V."/>
            <person name="Revetta R.P."/>
        </authorList>
    </citation>
    <scope>NUCLEOTIDE SEQUENCE [LARGE SCALE GENOMIC DNA]</scope>
    <source>
        <strain evidence="1 3">H008</strain>
        <strain evidence="2 4">H076</strain>
    </source>
</reference>
<proteinExistence type="predicted"/>
<evidence type="ECO:0000313" key="2">
    <source>
        <dbReference type="EMBL" id="KPG37713.1"/>
    </source>
</evidence>
<gene>
    <name evidence="1" type="ORF">AN908_00485</name>
    <name evidence="2" type="ORF">AN912_01090</name>
</gene>
<sequence length="114" mass="12245">MSTRETAIQECNYEESGYSNVLDIKLSKNPDAASNFKDFNLRVIKAEGADIYVGVDEPAKCSASLLGPDNNIVQLEFTPTSAAVSAAALPTGQTWCDFSAPIIAEANKKLGWTK</sequence>
<protein>
    <recommendedName>
        <fullName evidence="5">DUF3558 domain-containing protein</fullName>
    </recommendedName>
</protein>
<dbReference type="Proteomes" id="UP000037843">
    <property type="component" value="Unassembled WGS sequence"/>
</dbReference>